<evidence type="ECO:0000256" key="1">
    <source>
        <dbReference type="SAM" id="Phobius"/>
    </source>
</evidence>
<reference evidence="3" key="1">
    <citation type="submission" date="2016-10" db="EMBL/GenBank/DDBJ databases">
        <authorList>
            <person name="Varghese N."/>
            <person name="Submissions S."/>
        </authorList>
    </citation>
    <scope>NUCLEOTIDE SEQUENCE [LARGE SCALE GENOMIC DNA]</scope>
    <source>
        <strain evidence="3">B4,CECT 8067,JCM 17497</strain>
    </source>
</reference>
<sequence length="116" mass="11813">MGARTDAALTILVLAAVGIAFVLVDASLSPLALALGGLGTIAFELVAARDVATVREYWERPVVQAASVVLALLVVAVGASIAPTVVLSLFCGGAITYLAFLGLVGVGLVPPPRTWW</sequence>
<keyword evidence="1" id="KW-1133">Transmembrane helix</keyword>
<name>A0A1G8SXG7_9EURY</name>
<keyword evidence="3" id="KW-1185">Reference proteome</keyword>
<organism evidence="2 3">
    <name type="scientific">Natronorubrum texcoconense</name>
    <dbReference type="NCBI Taxonomy" id="1095776"/>
    <lineage>
        <taxon>Archaea</taxon>
        <taxon>Methanobacteriati</taxon>
        <taxon>Methanobacteriota</taxon>
        <taxon>Stenosarchaea group</taxon>
        <taxon>Halobacteria</taxon>
        <taxon>Halobacteriales</taxon>
        <taxon>Natrialbaceae</taxon>
        <taxon>Natronorubrum</taxon>
    </lineage>
</organism>
<keyword evidence="1" id="KW-0472">Membrane</keyword>
<proteinExistence type="predicted"/>
<feature type="transmembrane region" description="Helical" evidence="1">
    <location>
        <begin position="61"/>
        <end position="81"/>
    </location>
</feature>
<protein>
    <submittedName>
        <fullName evidence="2">Uncharacterized protein</fullName>
    </submittedName>
</protein>
<evidence type="ECO:0000313" key="2">
    <source>
        <dbReference type="EMBL" id="SDJ33260.1"/>
    </source>
</evidence>
<accession>A0A1G8SXG7</accession>
<dbReference type="EMBL" id="FNFE01000001">
    <property type="protein sequence ID" value="SDJ33260.1"/>
    <property type="molecule type" value="Genomic_DNA"/>
</dbReference>
<feature type="transmembrane region" description="Helical" evidence="1">
    <location>
        <begin position="87"/>
        <end position="109"/>
    </location>
</feature>
<feature type="transmembrane region" description="Helical" evidence="1">
    <location>
        <begin position="7"/>
        <end position="24"/>
    </location>
</feature>
<dbReference type="AlphaFoldDB" id="A0A1G8SXG7"/>
<evidence type="ECO:0000313" key="3">
    <source>
        <dbReference type="Proteomes" id="UP000198882"/>
    </source>
</evidence>
<dbReference type="Proteomes" id="UP000198882">
    <property type="component" value="Unassembled WGS sequence"/>
</dbReference>
<keyword evidence="1" id="KW-0812">Transmembrane</keyword>
<gene>
    <name evidence="2" type="ORF">SAMN04515672_0215</name>
</gene>
<feature type="transmembrane region" description="Helical" evidence="1">
    <location>
        <begin position="30"/>
        <end position="49"/>
    </location>
</feature>
<dbReference type="RefSeq" id="WP_090302788.1">
    <property type="nucleotide sequence ID" value="NZ_FNFE01000001.1"/>
</dbReference>